<proteinExistence type="predicted"/>
<comment type="caution">
    <text evidence="1">The sequence shown here is derived from an EMBL/GenBank/DDBJ whole genome shotgun (WGS) entry which is preliminary data.</text>
</comment>
<reference evidence="2" key="1">
    <citation type="journal article" date="2019" name="Int. J. Syst. Evol. Microbiol.">
        <title>The Global Catalogue of Microorganisms (GCM) 10K type strain sequencing project: providing services to taxonomists for standard genome sequencing and annotation.</title>
        <authorList>
            <consortium name="The Broad Institute Genomics Platform"/>
            <consortium name="The Broad Institute Genome Sequencing Center for Infectious Disease"/>
            <person name="Wu L."/>
            <person name="Ma J."/>
        </authorList>
    </citation>
    <scope>NUCLEOTIDE SEQUENCE [LARGE SCALE GENOMIC DNA]</scope>
    <source>
        <strain evidence="2">NBRC 110107</strain>
    </source>
</reference>
<evidence type="ECO:0008006" key="3">
    <source>
        <dbReference type="Google" id="ProtNLM"/>
    </source>
</evidence>
<sequence>MNETPSAEIGPRAESLETLIAAWGENRRARGGWWALAGFSFQAAVYLQRFFEGLEQGNNPTELAKTELLSDVFFPKNGLAQLIQVKRTLTVTSLRSALREAYEIALLCEPSLLTRIRFRIACLNLQTTIRPRDLDPREVIGEDVKLEVWTAVVASFQWDDAIWQEQDPFVGLHEVLWRAGVTDSSGFIDACLSMLLRAFEHPSRFALEDLALALAREFTAQGRWRAALRTPTGIRLSASDVRLEPGAHEDTSIVFNRRPLLSDLKMNRFRERPRVFSEMVRDYGAWWKDLQQNDQSTKIPMFWVSGRSGEGKSVLLLQLAQHILTGTERRSVTVLRSPDDLPKWINEQRELQGGYTSPAAFPSVALVDDLPFVTDHDAWNAAIHQAANLVMPKVAILTCGPTIERETFESEFATVADVHSFDVPNLASEEMASFAEWYTNRTGHTALAVPAEAENRLLVIWLFELVQHEPIAAFAASFRGRLRRLGLFDLAKSILAANAIGLPASREILEDLADEQKDAFIALCSQSQLHFEISDRDGGGLALAHPQISWAMFREWVVPPTTVAKALGRALAPSLIAAARRQDTVQANSLLFNAGTTPILQDGDGGGAEEMLAELNAKVSSALPAGQRSPLLPRWMDIITKRPGLKLAPNPVDEAVQLTSTAAIPSSLAGYISGWLWRVSDLAEYASRSAELRQAAQNLLLGLEPSPGVDAALSMISRRGLDRPACWALCRLWLESATALGGSGRAIAPILAAWPQEKYAITRAMEWIEANIGNAQAYSVMVPLLASRRTDQRLKELAIEWVSTHRSANEPVSYYVLETLIAVRPSDRDVLNLALEWVKANPLHPWVRQLLQPLLAHWPNAQGLRDVSSAWVAHSGSNQAAHIIVGAMVSAYEDEKAIQLALTWCKQEADSDQLHHVLVPLLATRPLPPQAIDLARVWLKNKVGHASATQIWSALIKAASENPAVVRDATAWAETNLAHPSVYWMLAPLVKANRRGRRAYKVAVSWIRANPQHEMAYWLLNPMVVARRRSREVLQLALDWLDAFPKHPQAQHLFVPLLSSRPKNRAIHARVQNWLTHQQYHPKTANLVETLILRSEGAGRWMDYGERYIAATTDQAGAIVLGAMARAAKASPAYLDRMIDWIERETDPKLRRALQRGLGRALAEHMSNALAFLGDDFTGPRKRIATNALVAEVQRFTYIQPDSLSAIWNAPSGVGGMLLGALVASDTPGATLFAFLRSWLELHWRAPGYGHVVSALKRNPIRWQELVDSGPLSTRIVQDYAREYK</sequence>
<evidence type="ECO:0000313" key="2">
    <source>
        <dbReference type="Proteomes" id="UP001156921"/>
    </source>
</evidence>
<keyword evidence="2" id="KW-1185">Reference proteome</keyword>
<organism evidence="1 2">
    <name type="scientific">Brevundimonas denitrificans</name>
    <dbReference type="NCBI Taxonomy" id="1443434"/>
    <lineage>
        <taxon>Bacteria</taxon>
        <taxon>Pseudomonadati</taxon>
        <taxon>Pseudomonadota</taxon>
        <taxon>Alphaproteobacteria</taxon>
        <taxon>Caulobacterales</taxon>
        <taxon>Caulobacteraceae</taxon>
        <taxon>Brevundimonas</taxon>
    </lineage>
</organism>
<dbReference type="RefSeq" id="WP_284220641.1">
    <property type="nucleotide sequence ID" value="NZ_BSOY01000005.1"/>
</dbReference>
<evidence type="ECO:0000313" key="1">
    <source>
        <dbReference type="EMBL" id="GLS00425.1"/>
    </source>
</evidence>
<accession>A0ABQ6BH99</accession>
<dbReference type="Proteomes" id="UP001156921">
    <property type="component" value="Unassembled WGS sequence"/>
</dbReference>
<protein>
    <recommendedName>
        <fullName evidence="3">ATP-binding protein</fullName>
    </recommendedName>
</protein>
<gene>
    <name evidence="1" type="ORF">GCM10007859_04310</name>
</gene>
<dbReference type="EMBL" id="BSOY01000005">
    <property type="protein sequence ID" value="GLS00425.1"/>
    <property type="molecule type" value="Genomic_DNA"/>
</dbReference>
<name>A0ABQ6BH99_9CAUL</name>